<organism evidence="1 2">
    <name type="scientific">Ladona fulva</name>
    <name type="common">Scarce chaser dragonfly</name>
    <name type="synonym">Libellula fulva</name>
    <dbReference type="NCBI Taxonomy" id="123851"/>
    <lineage>
        <taxon>Eukaryota</taxon>
        <taxon>Metazoa</taxon>
        <taxon>Ecdysozoa</taxon>
        <taxon>Arthropoda</taxon>
        <taxon>Hexapoda</taxon>
        <taxon>Insecta</taxon>
        <taxon>Pterygota</taxon>
        <taxon>Palaeoptera</taxon>
        <taxon>Odonata</taxon>
        <taxon>Epiprocta</taxon>
        <taxon>Anisoptera</taxon>
        <taxon>Libelluloidea</taxon>
        <taxon>Libellulidae</taxon>
        <taxon>Ladona</taxon>
    </lineage>
</organism>
<keyword evidence="2" id="KW-1185">Reference proteome</keyword>
<dbReference type="Proteomes" id="UP000792457">
    <property type="component" value="Unassembled WGS sequence"/>
</dbReference>
<comment type="caution">
    <text evidence="1">The sequence shown here is derived from an EMBL/GenBank/DDBJ whole genome shotgun (WGS) entry which is preliminary data.</text>
</comment>
<dbReference type="InterPro" id="IPR036397">
    <property type="entry name" value="RNaseH_sf"/>
</dbReference>
<evidence type="ECO:0000313" key="1">
    <source>
        <dbReference type="EMBL" id="KAG8238161.1"/>
    </source>
</evidence>
<dbReference type="EMBL" id="KZ309293">
    <property type="protein sequence ID" value="KAG8238161.1"/>
    <property type="molecule type" value="Genomic_DNA"/>
</dbReference>
<dbReference type="Gene3D" id="3.30.420.10">
    <property type="entry name" value="Ribonuclease H-like superfamily/Ribonuclease H"/>
    <property type="match status" value="1"/>
</dbReference>
<evidence type="ECO:0000313" key="2">
    <source>
        <dbReference type="Proteomes" id="UP000792457"/>
    </source>
</evidence>
<protein>
    <submittedName>
        <fullName evidence="1">Uncharacterized protein</fullName>
    </submittedName>
</protein>
<reference evidence="1" key="2">
    <citation type="submission" date="2017-10" db="EMBL/GenBank/DDBJ databases">
        <title>Ladona fulva Genome sequencing and assembly.</title>
        <authorList>
            <person name="Murali S."/>
            <person name="Richards S."/>
            <person name="Bandaranaike D."/>
            <person name="Bellair M."/>
            <person name="Blankenburg K."/>
            <person name="Chao H."/>
            <person name="Dinh H."/>
            <person name="Doddapaneni H."/>
            <person name="Dugan-Rocha S."/>
            <person name="Elkadiri S."/>
            <person name="Gnanaolivu R."/>
            <person name="Hernandez B."/>
            <person name="Skinner E."/>
            <person name="Javaid M."/>
            <person name="Lee S."/>
            <person name="Li M."/>
            <person name="Ming W."/>
            <person name="Munidasa M."/>
            <person name="Muniz J."/>
            <person name="Nguyen L."/>
            <person name="Hughes D."/>
            <person name="Osuji N."/>
            <person name="Pu L.-L."/>
            <person name="Puazo M."/>
            <person name="Qu C."/>
            <person name="Quiroz J."/>
            <person name="Raj R."/>
            <person name="Weissenberger G."/>
            <person name="Xin Y."/>
            <person name="Zou X."/>
            <person name="Han Y."/>
            <person name="Worley K."/>
            <person name="Muzny D."/>
            <person name="Gibbs R."/>
        </authorList>
    </citation>
    <scope>NUCLEOTIDE SEQUENCE</scope>
    <source>
        <strain evidence="1">Sampled in the wild</strain>
    </source>
</reference>
<dbReference type="OrthoDB" id="6734331at2759"/>
<dbReference type="AlphaFoldDB" id="A0A8K0P8S2"/>
<name>A0A8K0P8S2_LADFU</name>
<gene>
    <name evidence="1" type="ORF">J437_LFUL017997</name>
</gene>
<accession>A0A8K0P8S2</accession>
<reference evidence="1" key="1">
    <citation type="submission" date="2013-04" db="EMBL/GenBank/DDBJ databases">
        <authorList>
            <person name="Qu J."/>
            <person name="Murali S.C."/>
            <person name="Bandaranaike D."/>
            <person name="Bellair M."/>
            <person name="Blankenburg K."/>
            <person name="Chao H."/>
            <person name="Dinh H."/>
            <person name="Doddapaneni H."/>
            <person name="Downs B."/>
            <person name="Dugan-Rocha S."/>
            <person name="Elkadiri S."/>
            <person name="Gnanaolivu R.D."/>
            <person name="Hernandez B."/>
            <person name="Javaid M."/>
            <person name="Jayaseelan J.C."/>
            <person name="Lee S."/>
            <person name="Li M."/>
            <person name="Ming W."/>
            <person name="Munidasa M."/>
            <person name="Muniz J."/>
            <person name="Nguyen L."/>
            <person name="Ongeri F."/>
            <person name="Osuji N."/>
            <person name="Pu L.-L."/>
            <person name="Puazo M."/>
            <person name="Qu C."/>
            <person name="Quiroz J."/>
            <person name="Raj R."/>
            <person name="Weissenberger G."/>
            <person name="Xin Y."/>
            <person name="Zou X."/>
            <person name="Han Y."/>
            <person name="Richards S."/>
            <person name="Worley K."/>
            <person name="Muzny D."/>
            <person name="Gibbs R."/>
        </authorList>
    </citation>
    <scope>NUCLEOTIDE SEQUENCE</scope>
    <source>
        <strain evidence="1">Sampled in the wild</strain>
    </source>
</reference>
<proteinExistence type="predicted"/>
<sequence length="184" mass="21137">MESLPPTHPLVSLSAMEGLAKTTRSPVDFCAVYEPQIWGEEWFMAPWRSWISISVIARLSKWAITISEIAREFGLSNVTTFKYKKWEESPSVIVRWAPGGQRSAVGLNVFWRLRFCGLEARHAAVKEILTPAHKCAHLEVAHRYVNERIEFWTNVIYSDEKTFSSSFNGPVTVYGSWNKRFNPK</sequence>
<dbReference type="GO" id="GO:0003676">
    <property type="term" value="F:nucleic acid binding"/>
    <property type="evidence" value="ECO:0007669"/>
    <property type="project" value="InterPro"/>
</dbReference>